<evidence type="ECO:0000256" key="2">
    <source>
        <dbReference type="SAM" id="SignalP"/>
    </source>
</evidence>
<feature type="signal peptide" evidence="2">
    <location>
        <begin position="1"/>
        <end position="26"/>
    </location>
</feature>
<feature type="compositionally biased region" description="Basic and acidic residues" evidence="1">
    <location>
        <begin position="107"/>
        <end position="116"/>
    </location>
</feature>
<evidence type="ECO:0000256" key="1">
    <source>
        <dbReference type="SAM" id="MobiDB-lite"/>
    </source>
</evidence>
<name>A0A833Z091_9CHIR</name>
<reference evidence="3 4" key="1">
    <citation type="journal article" date="2020" name="Nature">
        <title>Six reference-quality genomes reveal evolution of bat adaptations.</title>
        <authorList>
            <person name="Jebb D."/>
            <person name="Huang Z."/>
            <person name="Pippel M."/>
            <person name="Hughes G.M."/>
            <person name="Lavrichenko K."/>
            <person name="Devanna P."/>
            <person name="Winkler S."/>
            <person name="Jermiin L.S."/>
            <person name="Skirmuntt E.C."/>
            <person name="Katzourakis A."/>
            <person name="Burkitt-Gray L."/>
            <person name="Ray D.A."/>
            <person name="Sullivan K.A.M."/>
            <person name="Roscito J.G."/>
            <person name="Kirilenko B.M."/>
            <person name="Davalos L.M."/>
            <person name="Corthals A.P."/>
            <person name="Power M.L."/>
            <person name="Jones G."/>
            <person name="Ransome R.D."/>
            <person name="Dechmann D.K.N."/>
            <person name="Locatelli A.G."/>
            <person name="Puechmaille S.J."/>
            <person name="Fedrigo O."/>
            <person name="Jarvis E.D."/>
            <person name="Hiller M."/>
            <person name="Vernes S.C."/>
            <person name="Myers E.W."/>
            <person name="Teeling E.C."/>
        </authorList>
    </citation>
    <scope>NUCLEOTIDE SEQUENCE [LARGE SCALE GENOMIC DNA]</scope>
    <source>
        <strain evidence="3">Bat1K_MPI-CBG_1</strain>
    </source>
</reference>
<feature type="region of interest" description="Disordered" evidence="1">
    <location>
        <begin position="250"/>
        <end position="280"/>
    </location>
</feature>
<evidence type="ECO:0008006" key="5">
    <source>
        <dbReference type="Google" id="ProtNLM"/>
    </source>
</evidence>
<feature type="compositionally biased region" description="Basic residues" evidence="1">
    <location>
        <begin position="78"/>
        <end position="89"/>
    </location>
</feature>
<keyword evidence="2" id="KW-0732">Signal</keyword>
<sequence>MLIGESWGRALLQAGLLRAWWAHLMGIPSAQPQTQPERQAVRAELSGFRLVSPGQTPQFLGLPGETRGDSSRLSCSVRRPRAARHHSAMHRTNPPVRGQSGGPPADSRAERPKSREQSPAAHPGHLEAGGPGICAEPGLRGEPHCASPRTAVLTTGEQSACLAPPAAPAPPAPPVGGRMLPAARTGLPPALLAARPADFCFILFSRKGRGGILGSTFKTQPSIRSDLGQDLCRPCGLLQTLRLSEAWSLAAPRERRHSRTPRQGRRVQGSGRGVARCHGA</sequence>
<organism evidence="3 4">
    <name type="scientific">Phyllostomus discolor</name>
    <name type="common">pale spear-nosed bat</name>
    <dbReference type="NCBI Taxonomy" id="89673"/>
    <lineage>
        <taxon>Eukaryota</taxon>
        <taxon>Metazoa</taxon>
        <taxon>Chordata</taxon>
        <taxon>Craniata</taxon>
        <taxon>Vertebrata</taxon>
        <taxon>Euteleostomi</taxon>
        <taxon>Mammalia</taxon>
        <taxon>Eutheria</taxon>
        <taxon>Laurasiatheria</taxon>
        <taxon>Chiroptera</taxon>
        <taxon>Yangochiroptera</taxon>
        <taxon>Phyllostomidae</taxon>
        <taxon>Phyllostominae</taxon>
        <taxon>Phyllostomus</taxon>
    </lineage>
</organism>
<dbReference type="EMBL" id="JABVXQ010000012">
    <property type="protein sequence ID" value="KAF6084238.1"/>
    <property type="molecule type" value="Genomic_DNA"/>
</dbReference>
<feature type="region of interest" description="Disordered" evidence="1">
    <location>
        <begin position="52"/>
        <end position="141"/>
    </location>
</feature>
<protein>
    <recommendedName>
        <fullName evidence="5">Translation initiation factor IF-2-like</fullName>
    </recommendedName>
</protein>
<evidence type="ECO:0000313" key="4">
    <source>
        <dbReference type="Proteomes" id="UP000664940"/>
    </source>
</evidence>
<feature type="compositionally biased region" description="Basic residues" evidence="1">
    <location>
        <begin position="254"/>
        <end position="265"/>
    </location>
</feature>
<evidence type="ECO:0000313" key="3">
    <source>
        <dbReference type="EMBL" id="KAF6084238.1"/>
    </source>
</evidence>
<dbReference type="Proteomes" id="UP000664940">
    <property type="component" value="Unassembled WGS sequence"/>
</dbReference>
<accession>A0A833Z091</accession>
<dbReference type="AlphaFoldDB" id="A0A833Z091"/>
<feature type="chain" id="PRO_5032624255" description="Translation initiation factor IF-2-like" evidence="2">
    <location>
        <begin position="27"/>
        <end position="280"/>
    </location>
</feature>
<gene>
    <name evidence="3" type="ORF">HJG60_008519</name>
</gene>
<proteinExistence type="predicted"/>
<comment type="caution">
    <text evidence="3">The sequence shown here is derived from an EMBL/GenBank/DDBJ whole genome shotgun (WGS) entry which is preliminary data.</text>
</comment>